<dbReference type="HAMAP" id="MF_00712">
    <property type="entry name" value="GcvPA"/>
    <property type="match status" value="1"/>
</dbReference>
<comment type="subunit">
    <text evidence="4">The glycine cleavage system is composed of four proteins: P, T, L and H. In this organism, the P 'protein' is a heterodimer of two subunits.</text>
</comment>
<dbReference type="Gene3D" id="3.90.1150.10">
    <property type="entry name" value="Aspartate Aminotransferase, domain 1"/>
    <property type="match status" value="1"/>
</dbReference>
<dbReference type="InterPro" id="IPR023010">
    <property type="entry name" value="GcvPA"/>
</dbReference>
<evidence type="ECO:0000256" key="4">
    <source>
        <dbReference type="HAMAP-Rule" id="MF_00712"/>
    </source>
</evidence>
<dbReference type="CDD" id="cd00613">
    <property type="entry name" value="GDC-P"/>
    <property type="match status" value="1"/>
</dbReference>
<dbReference type="InterPro" id="IPR015424">
    <property type="entry name" value="PyrdxlP-dep_Trfase"/>
</dbReference>
<dbReference type="InterPro" id="IPR049315">
    <property type="entry name" value="GDC-P_N"/>
</dbReference>
<dbReference type="PANTHER" id="PTHR42806:SF1">
    <property type="entry name" value="GLYCINE DEHYDROGENASE (DECARBOXYLATING)"/>
    <property type="match status" value="1"/>
</dbReference>
<dbReference type="RefSeq" id="WP_229745457.1">
    <property type="nucleotide sequence ID" value="NZ_BMFV01000008.1"/>
</dbReference>
<dbReference type="GO" id="GO:0009116">
    <property type="term" value="P:nucleoside metabolic process"/>
    <property type="evidence" value="ECO:0007669"/>
    <property type="project" value="InterPro"/>
</dbReference>
<feature type="domain" description="Glycine cleavage system P-protein N-terminal" evidence="5">
    <location>
        <begin position="5"/>
        <end position="444"/>
    </location>
</feature>
<accession>A0A8J2ZV39</accession>
<comment type="function">
    <text evidence="1 4">The glycine cleavage system catalyzes the degradation of glycine. The P protein binds the alpha-amino group of glycine through its pyridoxal phosphate cofactor; CO(2) is released and the remaining methylamine moiety is then transferred to the lipoamide cofactor of the H protein.</text>
</comment>
<dbReference type="GO" id="GO:0019464">
    <property type="term" value="P:glycine decarboxylation via glycine cleavage system"/>
    <property type="evidence" value="ECO:0007669"/>
    <property type="project" value="UniProtKB-UniRule"/>
</dbReference>
<keyword evidence="7" id="KW-1185">Reference proteome</keyword>
<organism evidence="6 7">
    <name type="scientific">Pullulanibacillus pueri</name>
    <dbReference type="NCBI Taxonomy" id="1437324"/>
    <lineage>
        <taxon>Bacteria</taxon>
        <taxon>Bacillati</taxon>
        <taxon>Bacillota</taxon>
        <taxon>Bacilli</taxon>
        <taxon>Bacillales</taxon>
        <taxon>Sporolactobacillaceae</taxon>
        <taxon>Pullulanibacillus</taxon>
    </lineage>
</organism>
<evidence type="ECO:0000256" key="3">
    <source>
        <dbReference type="ARBA" id="ARBA00049026"/>
    </source>
</evidence>
<evidence type="ECO:0000256" key="1">
    <source>
        <dbReference type="ARBA" id="ARBA00003788"/>
    </source>
</evidence>
<dbReference type="InterPro" id="IPR015422">
    <property type="entry name" value="PyrdxlP-dep_Trfase_small"/>
</dbReference>
<dbReference type="AlphaFoldDB" id="A0A8J2ZV39"/>
<dbReference type="PIRSF" id="PIRSF006815">
    <property type="entry name" value="GcvPA"/>
    <property type="match status" value="1"/>
</dbReference>
<evidence type="ECO:0000259" key="5">
    <source>
        <dbReference type="Pfam" id="PF02347"/>
    </source>
</evidence>
<comment type="similarity">
    <text evidence="4">Belongs to the GcvP family. N-terminal subunit subfamily.</text>
</comment>
<dbReference type="Gene3D" id="3.40.640.10">
    <property type="entry name" value="Type I PLP-dependent aspartate aminotransferase-like (Major domain)"/>
    <property type="match status" value="1"/>
</dbReference>
<protein>
    <recommendedName>
        <fullName evidence="4">Probable glycine dehydrogenase (decarboxylating) subunit 1</fullName>
        <ecNumber evidence="4">1.4.4.2</ecNumber>
    </recommendedName>
    <alternativeName>
        <fullName evidence="4">Glycine cleavage system P-protein subunit 1</fullName>
    </alternativeName>
    <alternativeName>
        <fullName evidence="4">Glycine decarboxylase subunit 1</fullName>
    </alternativeName>
    <alternativeName>
        <fullName evidence="4">Glycine dehydrogenase (aminomethyl-transferring) subunit 1</fullName>
    </alternativeName>
</protein>
<dbReference type="Pfam" id="PF02347">
    <property type="entry name" value="GDC-P"/>
    <property type="match status" value="1"/>
</dbReference>
<dbReference type="PANTHER" id="PTHR42806">
    <property type="entry name" value="GLYCINE CLEAVAGE SYSTEM P-PROTEIN"/>
    <property type="match status" value="1"/>
</dbReference>
<gene>
    <name evidence="4 6" type="primary">gcvPA</name>
    <name evidence="6" type="ORF">GCM10007096_14920</name>
</gene>
<proteinExistence type="inferred from homology"/>
<dbReference type="GO" id="GO:0004375">
    <property type="term" value="F:glycine dehydrogenase (decarboxylating) activity"/>
    <property type="evidence" value="ECO:0007669"/>
    <property type="project" value="UniProtKB-EC"/>
</dbReference>
<comment type="catalytic activity">
    <reaction evidence="3 4">
        <text>N(6)-[(R)-lipoyl]-L-lysyl-[glycine-cleavage complex H protein] + glycine + H(+) = N(6)-[(R)-S(8)-aminomethyldihydrolipoyl]-L-lysyl-[glycine-cleavage complex H protein] + CO2</text>
        <dbReference type="Rhea" id="RHEA:24304"/>
        <dbReference type="Rhea" id="RHEA-COMP:10494"/>
        <dbReference type="Rhea" id="RHEA-COMP:10495"/>
        <dbReference type="ChEBI" id="CHEBI:15378"/>
        <dbReference type="ChEBI" id="CHEBI:16526"/>
        <dbReference type="ChEBI" id="CHEBI:57305"/>
        <dbReference type="ChEBI" id="CHEBI:83099"/>
        <dbReference type="ChEBI" id="CHEBI:83143"/>
        <dbReference type="EC" id="1.4.4.2"/>
    </reaction>
</comment>
<sequence>MSKFRYLPVTEQDRKEMLEVIGVDSVDDLFSDVPASVRFRGNLDAEESLAEGDLYRFMSQLAAKNINTKETPSFLGAGVYDHYIPSIVNHVISRSEFYTAYTPYQPEISQGELQAIFEFQSMICELTGMDVANSSMYDGPTALAEAALMSAGTTRKRKIVVSEAVHPEARAVIDSYARGQRLEVVEIPVVEGVTDLDALNKEVDDETASVIVQYPNFFGHVEPLKELEQLTHSSKKAMFIVSSNPLSLGLLTPPGAMGADIVVGDCQPLGISASFGGPHCGYFATTKKNMRKVPGRLVGQTVDEEGQRGFVLTLQAREQHIRRDKATSNICSNQALNALASSVAMTALGKEGVKEIAYQNLQKAHYAVTLLKEKGFEVWDSKPYFNEFVVNCGQPVAEVNRELLKKGFIGGFDLGRVSDLYKNHMLVAVTEQRSAKDIQDFVSALGGVLHD</sequence>
<evidence type="ECO:0000313" key="6">
    <source>
        <dbReference type="EMBL" id="GGH79662.1"/>
    </source>
</evidence>
<dbReference type="InterPro" id="IPR020581">
    <property type="entry name" value="GDC_P"/>
</dbReference>
<name>A0A8J2ZV39_9BACL</name>
<dbReference type="Proteomes" id="UP000656813">
    <property type="component" value="Unassembled WGS sequence"/>
</dbReference>
<comment type="caution">
    <text evidence="6">The sequence shown here is derived from an EMBL/GenBank/DDBJ whole genome shotgun (WGS) entry which is preliminary data.</text>
</comment>
<keyword evidence="2 4" id="KW-0560">Oxidoreductase</keyword>
<dbReference type="EMBL" id="BMFV01000008">
    <property type="protein sequence ID" value="GGH79662.1"/>
    <property type="molecule type" value="Genomic_DNA"/>
</dbReference>
<dbReference type="InterPro" id="IPR015421">
    <property type="entry name" value="PyrdxlP-dep_Trfase_major"/>
</dbReference>
<reference evidence="6" key="2">
    <citation type="submission" date="2020-09" db="EMBL/GenBank/DDBJ databases">
        <authorList>
            <person name="Sun Q."/>
            <person name="Zhou Y."/>
        </authorList>
    </citation>
    <scope>NUCLEOTIDE SEQUENCE</scope>
    <source>
        <strain evidence="6">CGMCC 1.12777</strain>
    </source>
</reference>
<evidence type="ECO:0000313" key="7">
    <source>
        <dbReference type="Proteomes" id="UP000656813"/>
    </source>
</evidence>
<dbReference type="EC" id="1.4.4.2" evidence="4"/>
<dbReference type="NCBIfam" id="NF001696">
    <property type="entry name" value="PRK00451.1"/>
    <property type="match status" value="1"/>
</dbReference>
<reference evidence="6" key="1">
    <citation type="journal article" date="2014" name="Int. J. Syst. Evol. Microbiol.">
        <title>Complete genome sequence of Corynebacterium casei LMG S-19264T (=DSM 44701T), isolated from a smear-ripened cheese.</title>
        <authorList>
            <consortium name="US DOE Joint Genome Institute (JGI-PGF)"/>
            <person name="Walter F."/>
            <person name="Albersmeier A."/>
            <person name="Kalinowski J."/>
            <person name="Ruckert C."/>
        </authorList>
    </citation>
    <scope>NUCLEOTIDE SEQUENCE</scope>
    <source>
        <strain evidence="6">CGMCC 1.12777</strain>
    </source>
</reference>
<evidence type="ECO:0000256" key="2">
    <source>
        <dbReference type="ARBA" id="ARBA00023002"/>
    </source>
</evidence>
<dbReference type="SUPFAM" id="SSF53383">
    <property type="entry name" value="PLP-dependent transferases"/>
    <property type="match status" value="1"/>
</dbReference>